<dbReference type="RefSeq" id="WP_266123071.1">
    <property type="nucleotide sequence ID" value="NZ_JAJHNU010000003.1"/>
</dbReference>
<name>A0ABT8EKV7_9BURK</name>
<proteinExistence type="predicted"/>
<keyword evidence="1" id="KW-0732">Signal</keyword>
<dbReference type="PROSITE" id="PS51257">
    <property type="entry name" value="PROKAR_LIPOPROTEIN"/>
    <property type="match status" value="1"/>
</dbReference>
<sequence>MKKSCLAILLCVGLLAACAHQGGDPSLSRSGVEVYGVIDAGVGSSRQSN</sequence>
<dbReference type="EMBL" id="JAJHNU010000003">
    <property type="protein sequence ID" value="MDN4121921.1"/>
    <property type="molecule type" value="Genomic_DNA"/>
</dbReference>
<accession>A0ABT8EKV7</accession>
<evidence type="ECO:0000313" key="3">
    <source>
        <dbReference type="Proteomes" id="UP001168613"/>
    </source>
</evidence>
<reference evidence="2" key="1">
    <citation type="submission" date="2021-11" db="EMBL/GenBank/DDBJ databases">
        <title>Draft genome sequence of Alcaligenes endophyticus type strain CCUG 75668T.</title>
        <authorList>
            <person name="Salva-Serra F."/>
            <person name="Duran R.E."/>
            <person name="Seeger M."/>
            <person name="Moore E.R.B."/>
            <person name="Jaen-Luchoro D."/>
        </authorList>
    </citation>
    <scope>NUCLEOTIDE SEQUENCE</scope>
    <source>
        <strain evidence="2">CCUG 75668</strain>
    </source>
</reference>
<feature type="signal peptide" evidence="1">
    <location>
        <begin position="1"/>
        <end position="21"/>
    </location>
</feature>
<protein>
    <recommendedName>
        <fullName evidence="4">Lipoprotein</fullName>
    </recommendedName>
</protein>
<organism evidence="2 3">
    <name type="scientific">Alcaligenes endophyticus</name>
    <dbReference type="NCBI Taxonomy" id="1929088"/>
    <lineage>
        <taxon>Bacteria</taxon>
        <taxon>Pseudomonadati</taxon>
        <taxon>Pseudomonadota</taxon>
        <taxon>Betaproteobacteria</taxon>
        <taxon>Burkholderiales</taxon>
        <taxon>Alcaligenaceae</taxon>
        <taxon>Alcaligenes</taxon>
    </lineage>
</organism>
<evidence type="ECO:0000313" key="2">
    <source>
        <dbReference type="EMBL" id="MDN4121921.1"/>
    </source>
</evidence>
<evidence type="ECO:0008006" key="4">
    <source>
        <dbReference type="Google" id="ProtNLM"/>
    </source>
</evidence>
<keyword evidence="3" id="KW-1185">Reference proteome</keyword>
<feature type="chain" id="PRO_5045448706" description="Lipoprotein" evidence="1">
    <location>
        <begin position="22"/>
        <end position="49"/>
    </location>
</feature>
<dbReference type="Proteomes" id="UP001168613">
    <property type="component" value="Unassembled WGS sequence"/>
</dbReference>
<gene>
    <name evidence="2" type="ORF">LMS43_11545</name>
</gene>
<evidence type="ECO:0000256" key="1">
    <source>
        <dbReference type="SAM" id="SignalP"/>
    </source>
</evidence>
<comment type="caution">
    <text evidence="2">The sequence shown here is derived from an EMBL/GenBank/DDBJ whole genome shotgun (WGS) entry which is preliminary data.</text>
</comment>